<dbReference type="Proteomes" id="UP000490535">
    <property type="component" value="Unassembled WGS sequence"/>
</dbReference>
<dbReference type="AlphaFoldDB" id="A0A833PIS5"/>
<dbReference type="PROSITE" id="PS51194">
    <property type="entry name" value="HELICASE_CTER"/>
    <property type="match status" value="1"/>
</dbReference>
<dbReference type="SUPFAM" id="SSF52540">
    <property type="entry name" value="P-loop containing nucleoside triphosphate hydrolases"/>
    <property type="match status" value="1"/>
</dbReference>
<feature type="domain" description="Helicase C-terminal" evidence="1">
    <location>
        <begin position="751"/>
        <end position="920"/>
    </location>
</feature>
<protein>
    <recommendedName>
        <fullName evidence="1">Helicase C-terminal domain-containing protein</fullName>
    </recommendedName>
</protein>
<dbReference type="InterPro" id="IPR001650">
    <property type="entry name" value="Helicase_C-like"/>
</dbReference>
<accession>A0A833PIS5</accession>
<evidence type="ECO:0000313" key="3">
    <source>
        <dbReference type="Proteomes" id="UP000490535"/>
    </source>
</evidence>
<reference evidence="3" key="1">
    <citation type="journal article" date="2020" name="MBio">
        <title>Horizontal gene transfer to a defensive symbiont with a reduced genome amongst a multipartite beetle microbiome.</title>
        <authorList>
            <person name="Waterworth S.C."/>
            <person name="Florez L.V."/>
            <person name="Rees E.R."/>
            <person name="Hertweck C."/>
            <person name="Kaltenpoth M."/>
            <person name="Kwan J.C."/>
        </authorList>
    </citation>
    <scope>NUCLEOTIDE SEQUENCE [LARGE SCALE GENOMIC DNA]</scope>
</reference>
<organism evidence="2 3">
    <name type="scientific">Acinetobacter bereziniae</name>
    <name type="common">Acinetobacter genomosp. 10</name>
    <dbReference type="NCBI Taxonomy" id="106648"/>
    <lineage>
        <taxon>Bacteria</taxon>
        <taxon>Pseudomonadati</taxon>
        <taxon>Pseudomonadota</taxon>
        <taxon>Gammaproteobacteria</taxon>
        <taxon>Moraxellales</taxon>
        <taxon>Moraxellaceae</taxon>
        <taxon>Acinetobacter</taxon>
    </lineage>
</organism>
<evidence type="ECO:0000259" key="1">
    <source>
        <dbReference type="PROSITE" id="PS51194"/>
    </source>
</evidence>
<dbReference type="SMART" id="SM00490">
    <property type="entry name" value="HELICc"/>
    <property type="match status" value="1"/>
</dbReference>
<dbReference type="Pfam" id="PF00271">
    <property type="entry name" value="Helicase_C"/>
    <property type="match status" value="1"/>
</dbReference>
<gene>
    <name evidence="2" type="ORF">GAK29_00567</name>
</gene>
<evidence type="ECO:0000313" key="2">
    <source>
        <dbReference type="EMBL" id="KAF1027598.1"/>
    </source>
</evidence>
<dbReference type="CDD" id="cd18785">
    <property type="entry name" value="SF2_C"/>
    <property type="match status" value="1"/>
</dbReference>
<sequence>MIVVSLPSEKKFFWQIETALPIQLNGGYELCKKIVNNDNKEKTLDAWRRIALTTIDTKIKVKLNDLKLGEPYKEELNSKFGPRLQIELFPRKILNKVIITCVLRNLTDSSNLNSHSDRIKNSLFQSYFEVSLEGGIFSKYPEGVRTFEKLDTDEQNLALLYNDAATWAIGHGCAAAWDVIDGDIPSIIYADCMPAVQLPSMTPDIRTSSGMPISLSMRGLSELSLNSFDNDGWEALDSLIEEYQNWIERKNIELDAYDHKFHEIAKKNILDCQNCLIRMKAGLITIRNNSIALEAFKLANQSMLLQQISSKQLEARGLTLLDGYVGAKKLDQGVYRTPWEILVNKAENSNLGTWRAFQAAFLLLSIDGLVNEKSTDREVVDLIWFPTGGGKTEAYLGVAAFYMFYQRLIANRLDQFPRDGTNVFMRYTLRMLTTQQFQRAASLICAMEHIRKNSNQNNKLSFLGEKPFSLGLWVGGDGSPNTWKDAEEKISSFRKFGKGGNPLVLSECPWCRSEIGRLNEIITKNIKYKSIELLAGIQKDKDKKYYLKCSDNMCDFGGEWSRLPIEVIDQAIYSNPPSMFIGTADKFAMMAWKPETGALFGLKHTKSGPVKRQSLPPGLIIQDEFHLISGPLGTIYGLYEGVIEKLCTDNNGIPPKIIASTATIRGAEKQVKSIYCRSKFQLFPSPGLQMSDSFFGRYATDDHGKLLEGRLYLGIYAVGYNSFLTTQVRTYSAALFRAKLFEKKKRDAWWTLLTFYNSLRELGGARTLFSSDITARLGDHANRYGVQGEERRYLNSIEELTSRRTQAELVGLMNRLSSDCSDHNAIDACLASNIIEVGVDIDRLALMAVVGQPKSTAQYIQVTGRVGRRWWDRPGLILMMYNPSKSRDLSHFEQFHSYHRRLYERVEPTSATPFSIESVKRAAIGAILLWARQQYDAEQPSESLTHFEEALRQGCEYLKVRCQQVEHEPMEISRAQQAIQSVHDELIKKWKGNPQLWWDYPQESDGEYLMLWSGEHATSDQKRKGVQVLSSMRNVDSSVQVEISSRYFSEEGQ</sequence>
<comment type="caution">
    <text evidence="2">The sequence shown here is derived from an EMBL/GenBank/DDBJ whole genome shotgun (WGS) entry which is preliminary data.</text>
</comment>
<dbReference type="EMBL" id="WNDP01000008">
    <property type="protein sequence ID" value="KAF1027598.1"/>
    <property type="molecule type" value="Genomic_DNA"/>
</dbReference>
<dbReference type="Gene3D" id="3.40.50.300">
    <property type="entry name" value="P-loop containing nucleotide triphosphate hydrolases"/>
    <property type="match status" value="1"/>
</dbReference>
<name>A0A833PIS5_ACIBZ</name>
<proteinExistence type="predicted"/>
<dbReference type="InterPro" id="IPR027417">
    <property type="entry name" value="P-loop_NTPase"/>
</dbReference>